<dbReference type="AlphaFoldDB" id="A0A919EH65"/>
<dbReference type="RefSeq" id="WP_189766747.1">
    <property type="nucleotide sequence ID" value="NZ_BNCK01000001.1"/>
</dbReference>
<accession>A0A919EH65</accession>
<comment type="caution">
    <text evidence="8">The sequence shown here is derived from an EMBL/GenBank/DDBJ whole genome shotgun (WGS) entry which is preliminary data.</text>
</comment>
<organism evidence="8 9">
    <name type="scientific">Thalassotalea marina</name>
    <dbReference type="NCBI Taxonomy" id="1673741"/>
    <lineage>
        <taxon>Bacteria</taxon>
        <taxon>Pseudomonadati</taxon>
        <taxon>Pseudomonadota</taxon>
        <taxon>Gammaproteobacteria</taxon>
        <taxon>Alteromonadales</taxon>
        <taxon>Colwelliaceae</taxon>
        <taxon>Thalassotalea</taxon>
    </lineage>
</organism>
<protein>
    <recommendedName>
        <fullName evidence="7">ABC3 transporter permease C-terminal domain-containing protein</fullName>
    </recommendedName>
</protein>
<feature type="transmembrane region" description="Helical" evidence="6">
    <location>
        <begin position="412"/>
        <end position="434"/>
    </location>
</feature>
<evidence type="ECO:0000259" key="7">
    <source>
        <dbReference type="Pfam" id="PF02687"/>
    </source>
</evidence>
<feature type="domain" description="ABC3 transporter permease C-terminal" evidence="7">
    <location>
        <begin position="276"/>
        <end position="390"/>
    </location>
</feature>
<keyword evidence="2" id="KW-1003">Cell membrane</keyword>
<evidence type="ECO:0000256" key="1">
    <source>
        <dbReference type="ARBA" id="ARBA00004651"/>
    </source>
</evidence>
<evidence type="ECO:0000256" key="3">
    <source>
        <dbReference type="ARBA" id="ARBA00022692"/>
    </source>
</evidence>
<evidence type="ECO:0000256" key="5">
    <source>
        <dbReference type="ARBA" id="ARBA00023136"/>
    </source>
</evidence>
<feature type="transmembrane region" description="Helical" evidence="6">
    <location>
        <begin position="367"/>
        <end position="392"/>
    </location>
</feature>
<feature type="transmembrane region" description="Helical" evidence="6">
    <location>
        <begin position="328"/>
        <end position="347"/>
    </location>
</feature>
<name>A0A919EH65_9GAMM</name>
<keyword evidence="9" id="KW-1185">Reference proteome</keyword>
<comment type="subcellular location">
    <subcellularLocation>
        <location evidence="1">Cell membrane</location>
        <topology evidence="1">Multi-pass membrane protein</topology>
    </subcellularLocation>
</comment>
<sequence>MWQDIQFGWRCWQHQRLRWLFLVIAWGIFSALAVIVVQLAWSLSDDRPKWANNTSTLYTVGYSLQQQLMTAKGIHLDTAQSTPRVTGYSKYALMSQQIKINGSEHKVSVLFYDSAFFDLLGVDEQFAFVDQGGIFGTNYLRDRLNLTSANTTITLGKSQSPITHWFPKEFDSLSNKFIDLYLPLEFFSTLNPFFTGANATETQVMLNSLPFYFGLIAVDEQFNPDVATATMQSQVDELGNIQVNLNLDTNISLVGGVELFPQQRQELTRQLIILSIILIAFAFVLFSNYFSVMAAMALTRKQELSLKFALGAPNQVQLLHLFRENIPMLSLVFIVGLLSALSIQNFLLNSDIYQKYFGENIPFSWSLWAAVLISCLLAITFISLLPMLNLLVNSHFSRTKAGLSKRQQQLNYLQFGTQILLTLFAINFALASAYQEWLNQRTDTVDMTVQGHKITRTDNRAFSIPSAWLLGQNKQLTVSDSPLIKKHFPELKIQLLGDTESDTIFTDKMSVANNFFSLLNAKFIHSGVLSPGSVIINQALAKNLTSNTDLSQLINKQFTVENDPEQIFTIAGIVENLPHAGVNLSEVPMLYTSMQQLGALHAEIYIYTASSWPDNNLLAQLDLTNEWGKLEQLGDVEQQLIELNKSRRGLLLITLQIALFIFVMLTIGVLYQLKAMLMAEQRTLGLQLALGQHKSQLIIHKLLHKLSLCLISIVIFISASWLCTSSFKELIGLDIWQIPSILTSIVLVLFSVVFASTLTLKTSTKKNIQQLLTAAV</sequence>
<feature type="transmembrane region" description="Helical" evidence="6">
    <location>
        <begin position="649"/>
        <end position="673"/>
    </location>
</feature>
<dbReference type="Proteomes" id="UP000623842">
    <property type="component" value="Unassembled WGS sequence"/>
</dbReference>
<keyword evidence="5 6" id="KW-0472">Membrane</keyword>
<keyword evidence="3 6" id="KW-0812">Transmembrane</keyword>
<dbReference type="GO" id="GO:0005886">
    <property type="term" value="C:plasma membrane"/>
    <property type="evidence" value="ECO:0007669"/>
    <property type="project" value="UniProtKB-SubCell"/>
</dbReference>
<feature type="transmembrane region" description="Helical" evidence="6">
    <location>
        <begin position="20"/>
        <end position="41"/>
    </location>
</feature>
<feature type="transmembrane region" description="Helical" evidence="6">
    <location>
        <begin position="741"/>
        <end position="760"/>
    </location>
</feature>
<evidence type="ECO:0000256" key="6">
    <source>
        <dbReference type="SAM" id="Phobius"/>
    </source>
</evidence>
<reference evidence="8" key="2">
    <citation type="submission" date="2020-09" db="EMBL/GenBank/DDBJ databases">
        <authorList>
            <person name="Sun Q."/>
            <person name="Kim S."/>
        </authorList>
    </citation>
    <scope>NUCLEOTIDE SEQUENCE</scope>
    <source>
        <strain evidence="8">KCTC 42731</strain>
    </source>
</reference>
<feature type="transmembrane region" description="Helical" evidence="6">
    <location>
        <begin position="702"/>
        <end position="721"/>
    </location>
</feature>
<evidence type="ECO:0000256" key="2">
    <source>
        <dbReference type="ARBA" id="ARBA00022475"/>
    </source>
</evidence>
<keyword evidence="4 6" id="KW-1133">Transmembrane helix</keyword>
<evidence type="ECO:0000313" key="9">
    <source>
        <dbReference type="Proteomes" id="UP000623842"/>
    </source>
</evidence>
<dbReference type="InterPro" id="IPR003838">
    <property type="entry name" value="ABC3_permease_C"/>
</dbReference>
<dbReference type="EMBL" id="BNCK01000001">
    <property type="protein sequence ID" value="GHF77676.1"/>
    <property type="molecule type" value="Genomic_DNA"/>
</dbReference>
<gene>
    <name evidence="8" type="ORF">GCM10017161_00820</name>
</gene>
<evidence type="ECO:0000256" key="4">
    <source>
        <dbReference type="ARBA" id="ARBA00022989"/>
    </source>
</evidence>
<proteinExistence type="predicted"/>
<dbReference type="Pfam" id="PF02687">
    <property type="entry name" value="FtsX"/>
    <property type="match status" value="1"/>
</dbReference>
<feature type="transmembrane region" description="Helical" evidence="6">
    <location>
        <begin position="271"/>
        <end position="298"/>
    </location>
</feature>
<evidence type="ECO:0000313" key="8">
    <source>
        <dbReference type="EMBL" id="GHF77676.1"/>
    </source>
</evidence>
<reference evidence="8" key="1">
    <citation type="journal article" date="2014" name="Int. J. Syst. Evol. Microbiol.">
        <title>Complete genome sequence of Corynebacterium casei LMG S-19264T (=DSM 44701T), isolated from a smear-ripened cheese.</title>
        <authorList>
            <consortium name="US DOE Joint Genome Institute (JGI-PGF)"/>
            <person name="Walter F."/>
            <person name="Albersmeier A."/>
            <person name="Kalinowski J."/>
            <person name="Ruckert C."/>
        </authorList>
    </citation>
    <scope>NUCLEOTIDE SEQUENCE</scope>
    <source>
        <strain evidence="8">KCTC 42731</strain>
    </source>
</reference>